<feature type="signal peptide" evidence="1">
    <location>
        <begin position="1"/>
        <end position="21"/>
    </location>
</feature>
<gene>
    <name evidence="2" type="ORF">HHL10_24150</name>
</gene>
<name>A0A848FF83_9BURK</name>
<evidence type="ECO:0008006" key="4">
    <source>
        <dbReference type="Google" id="ProtNLM"/>
    </source>
</evidence>
<reference evidence="2 3" key="1">
    <citation type="submission" date="2020-04" db="EMBL/GenBank/DDBJ databases">
        <title>Azohydromonas sp. isolated from soil.</title>
        <authorList>
            <person name="Dahal R.H."/>
        </authorList>
    </citation>
    <scope>NUCLEOTIDE SEQUENCE [LARGE SCALE GENOMIC DNA]</scope>
    <source>
        <strain evidence="2 3">G-1-1-14</strain>
    </source>
</reference>
<feature type="chain" id="PRO_5032297635" description="Porin" evidence="1">
    <location>
        <begin position="22"/>
        <end position="342"/>
    </location>
</feature>
<comment type="caution">
    <text evidence="2">The sequence shown here is derived from an EMBL/GenBank/DDBJ whole genome shotgun (WGS) entry which is preliminary data.</text>
</comment>
<proteinExistence type="predicted"/>
<accession>A0A848FF83</accession>
<dbReference type="EMBL" id="JABBFW010000026">
    <property type="protein sequence ID" value="NML18068.1"/>
    <property type="molecule type" value="Genomic_DNA"/>
</dbReference>
<dbReference type="Proteomes" id="UP000574067">
    <property type="component" value="Unassembled WGS sequence"/>
</dbReference>
<dbReference type="Pfam" id="PF16966">
    <property type="entry name" value="Porin_8"/>
    <property type="match status" value="1"/>
</dbReference>
<dbReference type="AlphaFoldDB" id="A0A848FF83"/>
<evidence type="ECO:0000313" key="2">
    <source>
        <dbReference type="EMBL" id="NML18068.1"/>
    </source>
</evidence>
<protein>
    <recommendedName>
        <fullName evidence="4">Porin</fullName>
    </recommendedName>
</protein>
<keyword evidence="3" id="KW-1185">Reference proteome</keyword>
<keyword evidence="1" id="KW-0732">Signal</keyword>
<dbReference type="InterPro" id="IPR016963">
    <property type="entry name" value="Glycoporin_RafY"/>
</dbReference>
<evidence type="ECO:0000313" key="3">
    <source>
        <dbReference type="Proteomes" id="UP000574067"/>
    </source>
</evidence>
<organism evidence="2 3">
    <name type="scientific">Azohydromonas caseinilytica</name>
    <dbReference type="NCBI Taxonomy" id="2728836"/>
    <lineage>
        <taxon>Bacteria</taxon>
        <taxon>Pseudomonadati</taxon>
        <taxon>Pseudomonadota</taxon>
        <taxon>Betaproteobacteria</taxon>
        <taxon>Burkholderiales</taxon>
        <taxon>Sphaerotilaceae</taxon>
        <taxon>Azohydromonas</taxon>
    </lineage>
</organism>
<evidence type="ECO:0000256" key="1">
    <source>
        <dbReference type="SAM" id="SignalP"/>
    </source>
</evidence>
<sequence length="342" mass="35630">MPYRPVRPVLLALVSFWSAGAAYSQSPSPVAFKGDANVEVDTTHQNNDVGATQGGRVELNLMGKTTLGDAFVAGKATFLAKKDGGTATDDMWVQAGTERADLKLGRFEAADLFPQGRDTVLNRAGSGLYRANFIRGRFGGASGNVVHLAGNVKLAEGVNLELGLAETRVASNLAAGQAEGLRPVLSYAGNGLVVRAGLEIGRLSDGGAGSGTARFADLRGLGLTASKAIGPGILNLNLAAGKAEGLWKSSVIAANYTVPRGPWVHLEHGRIDPEAPGRRTEKLSTVGVGWQFSLFGIKDAYVTPALSWSHSSADAFSAGLGGSGKATEKAIRVRFNYTFAAF</sequence>
<dbReference type="SUPFAM" id="SSF56935">
    <property type="entry name" value="Porins"/>
    <property type="match status" value="1"/>
</dbReference>
<dbReference type="RefSeq" id="WP_169162966.1">
    <property type="nucleotide sequence ID" value="NZ_JABBFW010000026.1"/>
</dbReference>